<evidence type="ECO:0000256" key="1">
    <source>
        <dbReference type="SAM" id="MobiDB-lite"/>
    </source>
</evidence>
<name>A0A8S5UJQ5_9CAUD</name>
<sequence>MDLQQRLADATRYRDQTRESWHRAQSEADAAKASYDAATSTMPNFGDEFEKRRKEYLESDELRNLKADVDASKANVDRTKTMIDKLPESIRQQFGGTAITQAQRDLAKQQQLRGLSQQMAGYQATYMTTNNTYQKRVEDAFSRSIDVANKHYDSIWDGIRRRYNDWQTSLQNVKAWDKMTTVANRNLLSVQSAIDTYRFQQRQMAEEKAHIARMNAIDNSYMWRGIATQQRLINEKAAINERYMRDEANKQLVVQNYRAGKGSFGELERRYS</sequence>
<dbReference type="EMBL" id="BK016096">
    <property type="protein sequence ID" value="DAF94717.1"/>
    <property type="molecule type" value="Genomic_DNA"/>
</dbReference>
<evidence type="ECO:0000313" key="2">
    <source>
        <dbReference type="EMBL" id="DAF94717.1"/>
    </source>
</evidence>
<reference evidence="2" key="1">
    <citation type="journal article" date="2021" name="Proc. Natl. Acad. Sci. U.S.A.">
        <title>A Catalog of Tens of Thousands of Viruses from Human Metagenomes Reveals Hidden Associations with Chronic Diseases.</title>
        <authorList>
            <person name="Tisza M.J."/>
            <person name="Buck C.B."/>
        </authorList>
    </citation>
    <scope>NUCLEOTIDE SEQUENCE</scope>
    <source>
        <strain evidence="2">Ct9A73</strain>
    </source>
</reference>
<feature type="region of interest" description="Disordered" evidence="1">
    <location>
        <begin position="1"/>
        <end position="36"/>
    </location>
</feature>
<proteinExistence type="predicted"/>
<protein>
    <submittedName>
        <fullName evidence="2">Uncharacterized protein</fullName>
    </submittedName>
</protein>
<organism evidence="2">
    <name type="scientific">Podoviridae sp. ct9A73</name>
    <dbReference type="NCBI Taxonomy" id="2825225"/>
    <lineage>
        <taxon>Viruses</taxon>
        <taxon>Duplodnaviria</taxon>
        <taxon>Heunggongvirae</taxon>
        <taxon>Uroviricota</taxon>
        <taxon>Caudoviricetes</taxon>
    </lineage>
</organism>
<accession>A0A8S5UJQ5</accession>
<feature type="compositionally biased region" description="Basic and acidic residues" evidence="1">
    <location>
        <begin position="9"/>
        <end position="30"/>
    </location>
</feature>